<dbReference type="InterPro" id="IPR000428">
    <property type="entry name" value="Cu-bd"/>
</dbReference>
<dbReference type="EMBL" id="JAMAST010000029">
    <property type="protein sequence ID" value="MCL1632964.1"/>
    <property type="molecule type" value="Genomic_DNA"/>
</dbReference>
<protein>
    <submittedName>
        <fullName evidence="3">Heavy-metal-associated domain-containing protein</fullName>
    </submittedName>
</protein>
<dbReference type="InterPro" id="IPR017969">
    <property type="entry name" value="Heavy-metal-associated_CS"/>
</dbReference>
<dbReference type="InterPro" id="IPR036163">
    <property type="entry name" value="HMA_dom_sf"/>
</dbReference>
<name>A0ABT0MDL9_9BACL</name>
<dbReference type="Gene3D" id="3.30.70.100">
    <property type="match status" value="1"/>
</dbReference>
<dbReference type="Proteomes" id="UP001203004">
    <property type="component" value="Unassembled WGS sequence"/>
</dbReference>
<dbReference type="CDD" id="cd00371">
    <property type="entry name" value="HMA"/>
    <property type="match status" value="1"/>
</dbReference>
<keyword evidence="1" id="KW-0479">Metal-binding</keyword>
<dbReference type="PROSITE" id="PS50846">
    <property type="entry name" value="HMA_2"/>
    <property type="match status" value="1"/>
</dbReference>
<comment type="caution">
    <text evidence="3">The sequence shown here is derived from an EMBL/GenBank/DDBJ whole genome shotgun (WGS) entry which is preliminary data.</text>
</comment>
<accession>A0ABT0MDL9</accession>
<evidence type="ECO:0000313" key="3">
    <source>
        <dbReference type="EMBL" id="MCL1632964.1"/>
    </source>
</evidence>
<organism evidence="3 4">
    <name type="scientific">Sporolactobacillus mangiferae</name>
    <dbReference type="NCBI Taxonomy" id="2940498"/>
    <lineage>
        <taxon>Bacteria</taxon>
        <taxon>Bacillati</taxon>
        <taxon>Bacillota</taxon>
        <taxon>Bacilli</taxon>
        <taxon>Bacillales</taxon>
        <taxon>Sporolactobacillaceae</taxon>
        <taxon>Sporolactobacillus</taxon>
    </lineage>
</organism>
<dbReference type="PRINTS" id="PR00944">
    <property type="entry name" value="CUEXPORT"/>
</dbReference>
<evidence type="ECO:0000313" key="4">
    <source>
        <dbReference type="Proteomes" id="UP001203004"/>
    </source>
</evidence>
<dbReference type="SUPFAM" id="SSF55008">
    <property type="entry name" value="HMA, heavy metal-associated domain"/>
    <property type="match status" value="1"/>
</dbReference>
<proteinExistence type="predicted"/>
<gene>
    <name evidence="3" type="ORF">M3N64_13645</name>
</gene>
<sequence length="120" mass="13527">MATFLIFIILAVLFLFAVRGAFLRMKGGCCEGSGQRVKKVKAADRNAAHYPYKAVLEIKGMTCEHCVRRVEHALNRLDGAYAEAELRKKEAVVHMRMPLTNRQLFRAVSDAGYTLVKIKK</sequence>
<dbReference type="PROSITE" id="PS01047">
    <property type="entry name" value="HMA_1"/>
    <property type="match status" value="1"/>
</dbReference>
<dbReference type="InterPro" id="IPR006121">
    <property type="entry name" value="HMA_dom"/>
</dbReference>
<feature type="domain" description="HMA" evidence="2">
    <location>
        <begin position="52"/>
        <end position="116"/>
    </location>
</feature>
<dbReference type="Pfam" id="PF00403">
    <property type="entry name" value="HMA"/>
    <property type="match status" value="1"/>
</dbReference>
<reference evidence="3 4" key="1">
    <citation type="submission" date="2022-05" db="EMBL/GenBank/DDBJ databases">
        <title>Sporolactobacillus sp nov CPB3-1, isolated from tree bark (Mangifera indica L.).</title>
        <authorList>
            <person name="Phuengjayaem S."/>
            <person name="Tanasupawat S."/>
        </authorList>
    </citation>
    <scope>NUCLEOTIDE SEQUENCE [LARGE SCALE GENOMIC DNA]</scope>
    <source>
        <strain evidence="3 4">CPB3-1</strain>
    </source>
</reference>
<keyword evidence="4" id="KW-1185">Reference proteome</keyword>
<evidence type="ECO:0000256" key="1">
    <source>
        <dbReference type="ARBA" id="ARBA00022723"/>
    </source>
</evidence>
<evidence type="ECO:0000259" key="2">
    <source>
        <dbReference type="PROSITE" id="PS50846"/>
    </source>
</evidence>
<dbReference type="RefSeq" id="WP_249104071.1">
    <property type="nucleotide sequence ID" value="NZ_JAMAST010000029.1"/>
</dbReference>